<proteinExistence type="predicted"/>
<dbReference type="EMBL" id="FQYI01000008">
    <property type="protein sequence ID" value="SHJ04908.1"/>
    <property type="molecule type" value="Genomic_DNA"/>
</dbReference>
<organism evidence="1 2">
    <name type="scientific">Cruoricaptor ignavus</name>
    <dbReference type="NCBI Taxonomy" id="1118202"/>
    <lineage>
        <taxon>Bacteria</taxon>
        <taxon>Pseudomonadati</taxon>
        <taxon>Bacteroidota</taxon>
        <taxon>Flavobacteriia</taxon>
        <taxon>Flavobacteriales</taxon>
        <taxon>Weeksellaceae</taxon>
        <taxon>Cruoricaptor</taxon>
    </lineage>
</organism>
<dbReference type="RefSeq" id="WP_073180189.1">
    <property type="nucleotide sequence ID" value="NZ_FQYI01000008.1"/>
</dbReference>
<protein>
    <submittedName>
        <fullName evidence="1">Uncharacterized protein</fullName>
    </submittedName>
</protein>
<dbReference type="Proteomes" id="UP000184335">
    <property type="component" value="Unassembled WGS sequence"/>
</dbReference>
<name>A0A1M6G4L9_9FLAO</name>
<accession>A0A1M6G4L9</accession>
<keyword evidence="2" id="KW-1185">Reference proteome</keyword>
<sequence>MEAHPRTAISPEVYQILLEPEIDVLAEFRLKLEEIHNASVYADIYDLDEDSIYIHFSKNQTFENILENIVLNRETLTWDFI</sequence>
<dbReference type="AlphaFoldDB" id="A0A1M6G4L9"/>
<dbReference type="STRING" id="1118202.SAMN05443429_10854"/>
<evidence type="ECO:0000313" key="2">
    <source>
        <dbReference type="Proteomes" id="UP000184335"/>
    </source>
</evidence>
<evidence type="ECO:0000313" key="1">
    <source>
        <dbReference type="EMBL" id="SHJ04908.1"/>
    </source>
</evidence>
<gene>
    <name evidence="1" type="ORF">SAMN05443429_10854</name>
</gene>
<reference evidence="1 2" key="1">
    <citation type="submission" date="2016-11" db="EMBL/GenBank/DDBJ databases">
        <authorList>
            <person name="Jaros S."/>
            <person name="Januszkiewicz K."/>
            <person name="Wedrychowicz H."/>
        </authorList>
    </citation>
    <scope>NUCLEOTIDE SEQUENCE [LARGE SCALE GENOMIC DNA]</scope>
    <source>
        <strain evidence="1 2">DSM 25479</strain>
    </source>
</reference>